<accession>A0A7U9TGY4</accession>
<dbReference type="InterPro" id="IPR037522">
    <property type="entry name" value="HD_GYP_dom"/>
</dbReference>
<protein>
    <submittedName>
        <fullName evidence="1">Uncharacterized protein</fullName>
    </submittedName>
</protein>
<dbReference type="PANTHER" id="PTHR45228:SF1">
    <property type="entry name" value="CYCLIC DI-GMP PHOSPHODIESTERASE TM_0186"/>
    <property type="match status" value="1"/>
</dbReference>
<reference evidence="1" key="1">
    <citation type="submission" date="2021-01" db="EMBL/GenBank/DDBJ databases">
        <title>Draft genome sequence of Acholeplasmataceae bacterium strain Mahy22.</title>
        <authorList>
            <person name="Watanabe M."/>
            <person name="Kojima H."/>
            <person name="Fukui M."/>
        </authorList>
    </citation>
    <scope>NUCLEOTIDE SEQUENCE</scope>
    <source>
        <strain evidence="1">Mahy22</strain>
    </source>
</reference>
<organism evidence="1 2">
    <name type="scientific">Mariniplasma anaerobium</name>
    <dbReference type="NCBI Taxonomy" id="2735436"/>
    <lineage>
        <taxon>Bacteria</taxon>
        <taxon>Bacillati</taxon>
        <taxon>Mycoplasmatota</taxon>
        <taxon>Mollicutes</taxon>
        <taxon>Acholeplasmatales</taxon>
        <taxon>Acholeplasmataceae</taxon>
        <taxon>Mariniplasma</taxon>
    </lineage>
</organism>
<dbReference type="PANTHER" id="PTHR45228">
    <property type="entry name" value="CYCLIC DI-GMP PHOSPHODIESTERASE TM_0186-RELATED"/>
    <property type="match status" value="1"/>
</dbReference>
<keyword evidence="2" id="KW-1185">Reference proteome</keyword>
<dbReference type="AlphaFoldDB" id="A0A7U9TGY4"/>
<sequence>MAKDKAKKRKFWDLKSLGNDIFAKFFGFEQGVDITNDVAVLFRRNVVIKNIIFLSNIMYTVILIILSLSTQDRVSDWVVTVLAFPMTYVINRMLNKLIHLDPEDKTKQNVAMYVSAFYIFFSAILIYARLYTHEYFETGAYILMYYAVVVISLYQEKKLLSSSFQGLLAMLTVIHLIWTYNFHGLVNGQTILEFLPSFLRLPEFSDILLRTLLFILFYFVVYAIVSMGQYMQEERKNELIKRRQVQNDFSHIVGDLFTVVFSSSYTLMEKRHAYQVQQMSQKLADYYGLNEAEIQKLNDYAMVHLQYQEIKHLLNDINTYDEKTYDILKEQTELGSRIAKRIQLAQKCEDIARAQIEDIANEKFLKEMLLIQPDIQAQIILLCDLYITMRSHRSYKRPMAHSIVLKLFQQELGHFFDYDLKERFLKFNDEFSEMYNNF</sequence>
<proteinExistence type="predicted"/>
<dbReference type="RefSeq" id="WP_176238843.1">
    <property type="nucleotide sequence ID" value="NZ_AP024412.1"/>
</dbReference>
<dbReference type="EMBL" id="AP024412">
    <property type="protein sequence ID" value="BCR36340.1"/>
    <property type="molecule type" value="Genomic_DNA"/>
</dbReference>
<name>A0A7U9TGY4_9MOLU</name>
<dbReference type="Proteomes" id="UP000620133">
    <property type="component" value="Chromosome"/>
</dbReference>
<dbReference type="PROSITE" id="PS51832">
    <property type="entry name" value="HD_GYP"/>
    <property type="match status" value="1"/>
</dbReference>
<gene>
    <name evidence="1" type="ORF">MPAN_012330</name>
</gene>
<dbReference type="InterPro" id="IPR052020">
    <property type="entry name" value="Cyclic_di-GMP/3'3'-cGAMP_PDE"/>
</dbReference>
<evidence type="ECO:0000313" key="1">
    <source>
        <dbReference type="EMBL" id="BCR36340.1"/>
    </source>
</evidence>
<dbReference type="KEGG" id="manr:MPAN_012330"/>
<dbReference type="Gene3D" id="1.10.3210.10">
    <property type="entry name" value="Hypothetical protein af1432"/>
    <property type="match status" value="1"/>
</dbReference>
<evidence type="ECO:0000313" key="2">
    <source>
        <dbReference type="Proteomes" id="UP000620133"/>
    </source>
</evidence>
<dbReference type="SUPFAM" id="SSF109604">
    <property type="entry name" value="HD-domain/PDEase-like"/>
    <property type="match status" value="1"/>
</dbReference>